<dbReference type="AlphaFoldDB" id="A9NRY1"/>
<keyword evidence="2" id="KW-0732">Signal</keyword>
<organism evidence="3">
    <name type="scientific">Picea sitchensis</name>
    <name type="common">Sitka spruce</name>
    <name type="synonym">Pinus sitchensis</name>
    <dbReference type="NCBI Taxonomy" id="3332"/>
    <lineage>
        <taxon>Eukaryota</taxon>
        <taxon>Viridiplantae</taxon>
        <taxon>Streptophyta</taxon>
        <taxon>Embryophyta</taxon>
        <taxon>Tracheophyta</taxon>
        <taxon>Spermatophyta</taxon>
        <taxon>Pinopsida</taxon>
        <taxon>Pinidae</taxon>
        <taxon>Conifers I</taxon>
        <taxon>Pinales</taxon>
        <taxon>Pinaceae</taxon>
        <taxon>Picea</taxon>
    </lineage>
</organism>
<dbReference type="EMBL" id="BT071661">
    <property type="protein sequence ID" value="ACN41112.1"/>
    <property type="molecule type" value="mRNA"/>
</dbReference>
<dbReference type="EMBL" id="EF084062">
    <property type="protein sequence ID" value="ABK23392.1"/>
    <property type="molecule type" value="mRNA"/>
</dbReference>
<feature type="region of interest" description="Disordered" evidence="1">
    <location>
        <begin position="78"/>
        <end position="107"/>
    </location>
</feature>
<feature type="region of interest" description="Disordered" evidence="1">
    <location>
        <begin position="28"/>
        <end position="60"/>
    </location>
</feature>
<feature type="chain" id="PRO_5010821356" description="Glycine-rich protein" evidence="2">
    <location>
        <begin position="28"/>
        <end position="107"/>
    </location>
</feature>
<evidence type="ECO:0000313" key="4">
    <source>
        <dbReference type="EMBL" id="ACN41112.1"/>
    </source>
</evidence>
<reference evidence="3" key="1">
    <citation type="journal article" date="2008" name="BMC Genomics">
        <title>A conifer genomics resource of 200,000 spruce (Picea spp.) ESTs and 6,464 high-quality, sequence-finished full-length cDNAs for Sitka spruce (Picea sitchensis).</title>
        <authorList>
            <person name="Ralph S.G."/>
            <person name="Chun H.J."/>
            <person name="Kolosova N."/>
            <person name="Cooper D."/>
            <person name="Oddy C."/>
            <person name="Ritland C.E."/>
            <person name="Kirkpatrick R."/>
            <person name="Moore R."/>
            <person name="Barber S."/>
            <person name="Holt R.A."/>
            <person name="Jones S.J."/>
            <person name="Marra M.A."/>
            <person name="Douglas C.J."/>
            <person name="Ritland K."/>
            <person name="Bohlmann J."/>
        </authorList>
    </citation>
    <scope>NUCLEOTIDE SEQUENCE</scope>
    <source>
        <tissue evidence="3">Bark</tissue>
    </source>
</reference>
<accession>A9NRY1</accession>
<feature type="compositionally biased region" description="Polar residues" evidence="1">
    <location>
        <begin position="90"/>
        <end position="100"/>
    </location>
</feature>
<feature type="signal peptide" evidence="2">
    <location>
        <begin position="1"/>
        <end position="27"/>
    </location>
</feature>
<proteinExistence type="evidence at transcript level"/>
<evidence type="ECO:0000313" key="3">
    <source>
        <dbReference type="EMBL" id="ABK23392.1"/>
    </source>
</evidence>
<reference evidence="4" key="2">
    <citation type="submission" date="2009-02" db="EMBL/GenBank/DDBJ databases">
        <title>Full length sequence-verified cDNA sequences from Sitka spruce (Picea sitchensis).</title>
        <authorList>
            <person name="Reid K.E."/>
            <person name="Liao N."/>
            <person name="Ralph S."/>
            <person name="Kolosova N."/>
            <person name="Oddy C."/>
            <person name="Moore R."/>
            <person name="Mayo M."/>
            <person name="Wagner S."/>
            <person name="King J."/>
            <person name="Yanchuk A."/>
            <person name="Holt R."/>
            <person name="Jones S."/>
            <person name="Marra M."/>
            <person name="Ritland C.E."/>
            <person name="Ritland K."/>
            <person name="Bohlmann J."/>
        </authorList>
    </citation>
    <scope>NUCLEOTIDE SEQUENCE</scope>
    <source>
        <tissue evidence="4">Bark</tissue>
    </source>
</reference>
<evidence type="ECO:0000256" key="1">
    <source>
        <dbReference type="SAM" id="MobiDB-lite"/>
    </source>
</evidence>
<sequence>MATSMTKFLCIFVLALSLFLCTGHVYGHSESSRAGSGSGGSYGEAGSGYRRSGSGRGGDGEYYSGRIIADMVRRLVSTKNGYGDGDEPPGSSSNYPTRGSNEPPGPN</sequence>
<evidence type="ECO:0008006" key="5">
    <source>
        <dbReference type="Google" id="ProtNLM"/>
    </source>
</evidence>
<evidence type="ECO:0000256" key="2">
    <source>
        <dbReference type="SAM" id="SignalP"/>
    </source>
</evidence>
<protein>
    <recommendedName>
        <fullName evidence="5">Glycine-rich protein</fullName>
    </recommendedName>
</protein>
<feature type="compositionally biased region" description="Gly residues" evidence="1">
    <location>
        <begin position="36"/>
        <end position="46"/>
    </location>
</feature>
<name>A9NRY1_PICSI</name>